<dbReference type="Proteomes" id="UP001610104">
    <property type="component" value="Unassembled WGS sequence"/>
</dbReference>
<sequence length="142" mass="16410">MDYFLKDIEGIAKTILQNVTSKVILVYGDMGSGKTTLIKALSKALGSIDEASSPTFSIVNEYKTANDKIYHFDLYRLKNLEEAYNFGIEEYLYSNHWVIIEWPEIIEDMLPEESNRLDIVINKDQSRSIELNFKPNFNKQTC</sequence>
<name>A0ABW7MR19_9FLAO</name>
<evidence type="ECO:0000256" key="2">
    <source>
        <dbReference type="ARBA" id="ARBA00007599"/>
    </source>
</evidence>
<dbReference type="PANTHER" id="PTHR33540">
    <property type="entry name" value="TRNA THREONYLCARBAMOYLADENOSINE BIOSYNTHESIS PROTEIN TSAE"/>
    <property type="match status" value="1"/>
</dbReference>
<evidence type="ECO:0000256" key="6">
    <source>
        <dbReference type="ARBA" id="ARBA00022723"/>
    </source>
</evidence>
<keyword evidence="5" id="KW-0819">tRNA processing</keyword>
<evidence type="ECO:0000256" key="9">
    <source>
        <dbReference type="ARBA" id="ARBA00022842"/>
    </source>
</evidence>
<keyword evidence="4" id="KW-0963">Cytoplasm</keyword>
<comment type="caution">
    <text evidence="11">The sequence shown here is derived from an EMBL/GenBank/DDBJ whole genome shotgun (WGS) entry which is preliminary data.</text>
</comment>
<dbReference type="SUPFAM" id="SSF52540">
    <property type="entry name" value="P-loop containing nucleoside triphosphate hydrolases"/>
    <property type="match status" value="1"/>
</dbReference>
<protein>
    <recommendedName>
        <fullName evidence="3">tRNA threonylcarbamoyladenosine biosynthesis protein TsaE</fullName>
    </recommendedName>
    <alternativeName>
        <fullName evidence="10">t(6)A37 threonylcarbamoyladenosine biosynthesis protein TsaE</fullName>
    </alternativeName>
</protein>
<proteinExistence type="inferred from homology"/>
<keyword evidence="6" id="KW-0479">Metal-binding</keyword>
<accession>A0ABW7MR19</accession>
<dbReference type="PANTHER" id="PTHR33540:SF2">
    <property type="entry name" value="TRNA THREONYLCARBAMOYLADENOSINE BIOSYNTHESIS PROTEIN TSAE"/>
    <property type="match status" value="1"/>
</dbReference>
<dbReference type="NCBIfam" id="TIGR00150">
    <property type="entry name" value="T6A_YjeE"/>
    <property type="match status" value="1"/>
</dbReference>
<keyword evidence="7" id="KW-0547">Nucleotide-binding</keyword>
<comment type="similarity">
    <text evidence="2">Belongs to the TsaE family.</text>
</comment>
<reference evidence="11 12" key="1">
    <citation type="submission" date="2024-02" db="EMBL/GenBank/DDBJ databases">
        <title>A Gaetbulibacter species isolated from tidal flats and genomic insights of their niches.</title>
        <authorList>
            <person name="Ye Y."/>
        </authorList>
    </citation>
    <scope>NUCLEOTIDE SEQUENCE [LARGE SCALE GENOMIC DNA]</scope>
    <source>
        <strain evidence="11 12">KEM-8</strain>
    </source>
</reference>
<evidence type="ECO:0000256" key="7">
    <source>
        <dbReference type="ARBA" id="ARBA00022741"/>
    </source>
</evidence>
<dbReference type="InterPro" id="IPR027417">
    <property type="entry name" value="P-loop_NTPase"/>
</dbReference>
<evidence type="ECO:0000256" key="4">
    <source>
        <dbReference type="ARBA" id="ARBA00022490"/>
    </source>
</evidence>
<dbReference type="Pfam" id="PF02367">
    <property type="entry name" value="TsaE"/>
    <property type="match status" value="1"/>
</dbReference>
<keyword evidence="9" id="KW-0460">Magnesium</keyword>
<comment type="subcellular location">
    <subcellularLocation>
        <location evidence="1">Cytoplasm</location>
    </subcellularLocation>
</comment>
<dbReference type="RefSeq" id="WP_395438518.1">
    <property type="nucleotide sequence ID" value="NZ_JBAWKC010000003.1"/>
</dbReference>
<evidence type="ECO:0000256" key="10">
    <source>
        <dbReference type="ARBA" id="ARBA00032441"/>
    </source>
</evidence>
<dbReference type="EMBL" id="JBAWKC010000003">
    <property type="protein sequence ID" value="MFH6769279.1"/>
    <property type="molecule type" value="Genomic_DNA"/>
</dbReference>
<keyword evidence="12" id="KW-1185">Reference proteome</keyword>
<gene>
    <name evidence="11" type="primary">tsaE</name>
    <name evidence="11" type="ORF">V8G56_11065</name>
</gene>
<evidence type="ECO:0000313" key="12">
    <source>
        <dbReference type="Proteomes" id="UP001610104"/>
    </source>
</evidence>
<evidence type="ECO:0000313" key="11">
    <source>
        <dbReference type="EMBL" id="MFH6769279.1"/>
    </source>
</evidence>
<keyword evidence="8" id="KW-0067">ATP-binding</keyword>
<evidence type="ECO:0000256" key="8">
    <source>
        <dbReference type="ARBA" id="ARBA00022840"/>
    </source>
</evidence>
<evidence type="ECO:0000256" key="1">
    <source>
        <dbReference type="ARBA" id="ARBA00004496"/>
    </source>
</evidence>
<dbReference type="Gene3D" id="3.40.50.300">
    <property type="entry name" value="P-loop containing nucleotide triphosphate hydrolases"/>
    <property type="match status" value="1"/>
</dbReference>
<evidence type="ECO:0000256" key="5">
    <source>
        <dbReference type="ARBA" id="ARBA00022694"/>
    </source>
</evidence>
<dbReference type="InterPro" id="IPR003442">
    <property type="entry name" value="T6A_TsaE"/>
</dbReference>
<organism evidence="11 12">
    <name type="scientific">Gaetbulibacter aquiaggeris</name>
    <dbReference type="NCBI Taxonomy" id="1735373"/>
    <lineage>
        <taxon>Bacteria</taxon>
        <taxon>Pseudomonadati</taxon>
        <taxon>Bacteroidota</taxon>
        <taxon>Flavobacteriia</taxon>
        <taxon>Flavobacteriales</taxon>
        <taxon>Flavobacteriaceae</taxon>
        <taxon>Gaetbulibacter</taxon>
    </lineage>
</organism>
<evidence type="ECO:0000256" key="3">
    <source>
        <dbReference type="ARBA" id="ARBA00019010"/>
    </source>
</evidence>